<dbReference type="Pfam" id="PF00072">
    <property type="entry name" value="Response_reg"/>
    <property type="match status" value="1"/>
</dbReference>
<evidence type="ECO:0000259" key="3">
    <source>
        <dbReference type="PROSITE" id="PS50930"/>
    </source>
</evidence>
<dbReference type="Pfam" id="PF04397">
    <property type="entry name" value="LytTR"/>
    <property type="match status" value="1"/>
</dbReference>
<reference evidence="4 5" key="1">
    <citation type="submission" date="2019-09" db="EMBL/GenBank/DDBJ databases">
        <title>Distinct polysaccharide growth profiles of human intestinal Prevotella copri isolates.</title>
        <authorList>
            <person name="Fehlner-Peach H."/>
            <person name="Magnabosco C."/>
            <person name="Raghavan V."/>
            <person name="Scher J.U."/>
            <person name="Tett A."/>
            <person name="Cox L.M."/>
            <person name="Gottsegen C."/>
            <person name="Watters A."/>
            <person name="Wiltshire- Gordon J.D."/>
            <person name="Segata N."/>
            <person name="Bonneau R."/>
            <person name="Littman D.R."/>
        </authorList>
    </citation>
    <scope>NUCLEOTIDE SEQUENCE [LARGE SCALE GENOMIC DNA]</scope>
    <source>
        <strain evidence="5">iA622</strain>
    </source>
</reference>
<dbReference type="EMBL" id="VZCB01000080">
    <property type="protein sequence ID" value="MQN81510.1"/>
    <property type="molecule type" value="Genomic_DNA"/>
</dbReference>
<dbReference type="PROSITE" id="PS50110">
    <property type="entry name" value="RESPONSE_REGULATORY"/>
    <property type="match status" value="1"/>
</dbReference>
<protein>
    <submittedName>
        <fullName evidence="4">Response regulator transcription factor</fullName>
    </submittedName>
</protein>
<dbReference type="OrthoDB" id="1490554at2"/>
<dbReference type="PANTHER" id="PTHR37299:SF1">
    <property type="entry name" value="STAGE 0 SPORULATION PROTEIN A HOMOLOG"/>
    <property type="match status" value="1"/>
</dbReference>
<proteinExistence type="predicted"/>
<dbReference type="Gene3D" id="3.40.50.2300">
    <property type="match status" value="1"/>
</dbReference>
<name>A0A6G1U3A9_9BACT</name>
<gene>
    <name evidence="4" type="ORF">F7D73_11240</name>
</gene>
<dbReference type="PANTHER" id="PTHR37299">
    <property type="entry name" value="TRANSCRIPTIONAL REGULATOR-RELATED"/>
    <property type="match status" value="1"/>
</dbReference>
<evidence type="ECO:0000256" key="1">
    <source>
        <dbReference type="PROSITE-ProRule" id="PRU00169"/>
    </source>
</evidence>
<evidence type="ECO:0000259" key="2">
    <source>
        <dbReference type="PROSITE" id="PS50110"/>
    </source>
</evidence>
<dbReference type="PROSITE" id="PS50930">
    <property type="entry name" value="HTH_LYTTR"/>
    <property type="match status" value="1"/>
</dbReference>
<dbReference type="SMART" id="SM00448">
    <property type="entry name" value="REC"/>
    <property type="match status" value="1"/>
</dbReference>
<sequence length="250" mass="29268">MRLYRKIYFKPQQTLMILNCAIIDEDPTALEQLKKYVDETPTLNLIGAYPSAIDAVDGIRHSHLDILFLAIHMQQISGLEFAKVVPKNVKIIFTTAFKEYAIEAYKVHAFDYLLKPISYPDFMDSCKKVFESYMQDDKYNPIKRDKFLIVKSDYKYVRIPFDKILFVESLKDYILFHLEGMENVSTLGNLKHLEERLPKEKFRRIHRSYLANMTKFDVIERGKLIYGSLGIPISDTFSDVVKTYIDEHSV</sequence>
<dbReference type="SUPFAM" id="SSF52172">
    <property type="entry name" value="CheY-like"/>
    <property type="match status" value="1"/>
</dbReference>
<evidence type="ECO:0000313" key="4">
    <source>
        <dbReference type="EMBL" id="MQN81510.1"/>
    </source>
</evidence>
<dbReference type="SMART" id="SM00850">
    <property type="entry name" value="LytTR"/>
    <property type="match status" value="1"/>
</dbReference>
<dbReference type="GO" id="GO:0000156">
    <property type="term" value="F:phosphorelay response regulator activity"/>
    <property type="evidence" value="ECO:0007669"/>
    <property type="project" value="InterPro"/>
</dbReference>
<feature type="domain" description="Response regulatory" evidence="2">
    <location>
        <begin position="19"/>
        <end position="130"/>
    </location>
</feature>
<dbReference type="InterPro" id="IPR007492">
    <property type="entry name" value="LytTR_DNA-bd_dom"/>
</dbReference>
<evidence type="ECO:0000313" key="5">
    <source>
        <dbReference type="Proteomes" id="UP000480425"/>
    </source>
</evidence>
<dbReference type="InterPro" id="IPR001789">
    <property type="entry name" value="Sig_transdc_resp-reg_receiver"/>
</dbReference>
<dbReference type="GO" id="GO:0003677">
    <property type="term" value="F:DNA binding"/>
    <property type="evidence" value="ECO:0007669"/>
    <property type="project" value="InterPro"/>
</dbReference>
<organism evidence="4 5">
    <name type="scientific">Segatella copri</name>
    <dbReference type="NCBI Taxonomy" id="165179"/>
    <lineage>
        <taxon>Bacteria</taxon>
        <taxon>Pseudomonadati</taxon>
        <taxon>Bacteroidota</taxon>
        <taxon>Bacteroidia</taxon>
        <taxon>Bacteroidales</taxon>
        <taxon>Prevotellaceae</taxon>
        <taxon>Segatella</taxon>
    </lineage>
</organism>
<comment type="caution">
    <text evidence="4">The sequence shown here is derived from an EMBL/GenBank/DDBJ whole genome shotgun (WGS) entry which is preliminary data.</text>
</comment>
<feature type="domain" description="HTH LytTR-type" evidence="3">
    <location>
        <begin position="148"/>
        <end position="247"/>
    </location>
</feature>
<accession>A0A6G1U3A9</accession>
<comment type="caution">
    <text evidence="1">Lacks conserved residue(s) required for the propagation of feature annotation.</text>
</comment>
<dbReference type="Gene3D" id="2.40.50.1020">
    <property type="entry name" value="LytTr DNA-binding domain"/>
    <property type="match status" value="1"/>
</dbReference>
<dbReference type="InterPro" id="IPR011006">
    <property type="entry name" value="CheY-like_superfamily"/>
</dbReference>
<dbReference type="Proteomes" id="UP000480425">
    <property type="component" value="Unassembled WGS sequence"/>
</dbReference>
<dbReference type="AlphaFoldDB" id="A0A6G1U3A9"/>
<dbReference type="InterPro" id="IPR046947">
    <property type="entry name" value="LytR-like"/>
</dbReference>